<dbReference type="Gene3D" id="3.30.70.330">
    <property type="match status" value="1"/>
</dbReference>
<dbReference type="SUPFAM" id="SSF54928">
    <property type="entry name" value="RNA-binding domain, RBD"/>
    <property type="match status" value="1"/>
</dbReference>
<sequence length="122" mass="13393">MISFAPNTSQPMNSAENGQRSTSQEAEKSPSSQNSSEASTENKTNLIVNYLPQSMNQEEIRALFNTVGKVSSCKLIRDKSTGQSLGYGFVNYANASDAEKAIKHFNGMRLKNKKIKNGIPPY</sequence>
<evidence type="ECO:0000256" key="2">
    <source>
        <dbReference type="ARBA" id="ARBA00022884"/>
    </source>
</evidence>
<dbReference type="InterPro" id="IPR050502">
    <property type="entry name" value="Euk_RNA-bind_prot"/>
</dbReference>
<dbReference type="AlphaFoldDB" id="A0A564Y6L1"/>
<evidence type="ECO:0000256" key="3">
    <source>
        <dbReference type="PROSITE-ProRule" id="PRU00176"/>
    </source>
</evidence>
<evidence type="ECO:0000313" key="7">
    <source>
        <dbReference type="Proteomes" id="UP000321570"/>
    </source>
</evidence>
<evidence type="ECO:0000313" key="6">
    <source>
        <dbReference type="EMBL" id="VUZ42786.1"/>
    </source>
</evidence>
<dbReference type="Pfam" id="PF00076">
    <property type="entry name" value="RRM_1"/>
    <property type="match status" value="1"/>
</dbReference>
<feature type="domain" description="RRM" evidence="5">
    <location>
        <begin position="44"/>
        <end position="116"/>
    </location>
</feature>
<keyword evidence="1" id="KW-0677">Repeat</keyword>
<reference evidence="6 7" key="1">
    <citation type="submission" date="2019-07" db="EMBL/GenBank/DDBJ databases">
        <authorList>
            <person name="Jastrzebski P J."/>
            <person name="Paukszto L."/>
            <person name="Jastrzebski P J."/>
        </authorList>
    </citation>
    <scope>NUCLEOTIDE SEQUENCE [LARGE SCALE GENOMIC DNA]</scope>
    <source>
        <strain evidence="6 7">WMS-il1</strain>
    </source>
</reference>
<dbReference type="EMBL" id="CABIJS010000110">
    <property type="protein sequence ID" value="VUZ42786.1"/>
    <property type="molecule type" value="Genomic_DNA"/>
</dbReference>
<keyword evidence="2 3" id="KW-0694">RNA-binding</keyword>
<dbReference type="GO" id="GO:1990904">
    <property type="term" value="C:ribonucleoprotein complex"/>
    <property type="evidence" value="ECO:0007669"/>
    <property type="project" value="InterPro"/>
</dbReference>
<protein>
    <recommendedName>
        <fullName evidence="5">RRM domain-containing protein</fullName>
    </recommendedName>
</protein>
<dbReference type="GO" id="GO:0005634">
    <property type="term" value="C:nucleus"/>
    <property type="evidence" value="ECO:0007669"/>
    <property type="project" value="TreeGrafter"/>
</dbReference>
<evidence type="ECO:0000256" key="1">
    <source>
        <dbReference type="ARBA" id="ARBA00022737"/>
    </source>
</evidence>
<accession>A0A564Y6L1</accession>
<dbReference type="GO" id="GO:0005737">
    <property type="term" value="C:cytoplasm"/>
    <property type="evidence" value="ECO:0007669"/>
    <property type="project" value="UniProtKB-ARBA"/>
</dbReference>
<gene>
    <name evidence="6" type="ORF">WMSIL1_LOCUS3475</name>
</gene>
<dbReference type="GO" id="GO:0003729">
    <property type="term" value="F:mRNA binding"/>
    <property type="evidence" value="ECO:0007669"/>
    <property type="project" value="UniProtKB-ARBA"/>
</dbReference>
<feature type="region of interest" description="Disordered" evidence="4">
    <location>
        <begin position="1"/>
        <end position="45"/>
    </location>
</feature>
<dbReference type="InterPro" id="IPR000504">
    <property type="entry name" value="RRM_dom"/>
</dbReference>
<dbReference type="InterPro" id="IPR035979">
    <property type="entry name" value="RBD_domain_sf"/>
</dbReference>
<name>A0A564Y6L1_HYMDI</name>
<dbReference type="PRINTS" id="PR00961">
    <property type="entry name" value="HUDSXLRNA"/>
</dbReference>
<dbReference type="GO" id="GO:0009967">
    <property type="term" value="P:positive regulation of signal transduction"/>
    <property type="evidence" value="ECO:0007669"/>
    <property type="project" value="UniProtKB-ARBA"/>
</dbReference>
<dbReference type="Proteomes" id="UP000321570">
    <property type="component" value="Unassembled WGS sequence"/>
</dbReference>
<dbReference type="PANTHER" id="PTHR48025">
    <property type="entry name" value="OS02G0815200 PROTEIN"/>
    <property type="match status" value="1"/>
</dbReference>
<evidence type="ECO:0000256" key="4">
    <source>
        <dbReference type="SAM" id="MobiDB-lite"/>
    </source>
</evidence>
<dbReference type="InterPro" id="IPR012677">
    <property type="entry name" value="Nucleotide-bd_a/b_plait_sf"/>
</dbReference>
<dbReference type="PANTHER" id="PTHR48025:SF1">
    <property type="entry name" value="RRM DOMAIN-CONTAINING PROTEIN"/>
    <property type="match status" value="1"/>
</dbReference>
<dbReference type="GO" id="GO:0010629">
    <property type="term" value="P:negative regulation of gene expression"/>
    <property type="evidence" value="ECO:0007669"/>
    <property type="project" value="UniProtKB-ARBA"/>
</dbReference>
<keyword evidence="7" id="KW-1185">Reference proteome</keyword>
<organism evidence="6 7">
    <name type="scientific">Hymenolepis diminuta</name>
    <name type="common">Rat tapeworm</name>
    <dbReference type="NCBI Taxonomy" id="6216"/>
    <lineage>
        <taxon>Eukaryota</taxon>
        <taxon>Metazoa</taxon>
        <taxon>Spiralia</taxon>
        <taxon>Lophotrochozoa</taxon>
        <taxon>Platyhelminthes</taxon>
        <taxon>Cestoda</taxon>
        <taxon>Eucestoda</taxon>
        <taxon>Cyclophyllidea</taxon>
        <taxon>Hymenolepididae</taxon>
        <taxon>Hymenolepis</taxon>
    </lineage>
</organism>
<dbReference type="PROSITE" id="PS50102">
    <property type="entry name" value="RRM"/>
    <property type="match status" value="1"/>
</dbReference>
<dbReference type="FunFam" id="3.30.70.330:FF:000383">
    <property type="entry name" value="Sex lethal, isoform D"/>
    <property type="match status" value="1"/>
</dbReference>
<dbReference type="InterPro" id="IPR002343">
    <property type="entry name" value="Hud_Sxl_RNA"/>
</dbReference>
<proteinExistence type="predicted"/>
<evidence type="ECO:0000259" key="5">
    <source>
        <dbReference type="PROSITE" id="PS50102"/>
    </source>
</evidence>
<dbReference type="SMART" id="SM00360">
    <property type="entry name" value="RRM"/>
    <property type="match status" value="1"/>
</dbReference>